<feature type="compositionally biased region" description="Basic residues" evidence="1">
    <location>
        <begin position="643"/>
        <end position="656"/>
    </location>
</feature>
<dbReference type="EMBL" id="BKCJ010000002">
    <property type="protein sequence ID" value="GEU28214.1"/>
    <property type="molecule type" value="Genomic_DNA"/>
</dbReference>
<feature type="compositionally biased region" description="Basic residues" evidence="1">
    <location>
        <begin position="742"/>
        <end position="767"/>
    </location>
</feature>
<protein>
    <submittedName>
        <fullName evidence="2">Uncharacterized protein</fullName>
    </submittedName>
</protein>
<feature type="compositionally biased region" description="Low complexity" evidence="1">
    <location>
        <begin position="856"/>
        <end position="886"/>
    </location>
</feature>
<feature type="compositionally biased region" description="Low complexity" evidence="1">
    <location>
        <begin position="699"/>
        <end position="714"/>
    </location>
</feature>
<feature type="compositionally biased region" description="Low complexity" evidence="1">
    <location>
        <begin position="45"/>
        <end position="57"/>
    </location>
</feature>
<feature type="compositionally biased region" description="Basic residues" evidence="1">
    <location>
        <begin position="817"/>
        <end position="828"/>
    </location>
</feature>
<feature type="compositionally biased region" description="Basic residues" evidence="1">
    <location>
        <begin position="716"/>
        <end position="727"/>
    </location>
</feature>
<feature type="compositionally biased region" description="Basic residues" evidence="1">
    <location>
        <begin position="607"/>
        <end position="634"/>
    </location>
</feature>
<reference evidence="2" key="1">
    <citation type="journal article" date="2019" name="Sci. Rep.">
        <title>Draft genome of Tanacetum cinerariifolium, the natural source of mosquito coil.</title>
        <authorList>
            <person name="Yamashiro T."/>
            <person name="Shiraishi A."/>
            <person name="Satake H."/>
            <person name="Nakayama K."/>
        </authorList>
    </citation>
    <scope>NUCLEOTIDE SEQUENCE</scope>
</reference>
<feature type="compositionally biased region" description="Basic residues" evidence="1">
    <location>
        <begin position="564"/>
        <end position="573"/>
    </location>
</feature>
<feature type="compositionally biased region" description="Low complexity" evidence="1">
    <location>
        <begin position="657"/>
        <end position="684"/>
    </location>
</feature>
<feature type="compositionally biased region" description="Acidic residues" evidence="1">
    <location>
        <begin position="385"/>
        <end position="395"/>
    </location>
</feature>
<feature type="region of interest" description="Disordered" evidence="1">
    <location>
        <begin position="898"/>
        <end position="1008"/>
    </location>
</feature>
<proteinExistence type="predicted"/>
<sequence>MTTRWPAAAAAARTRRPQRAVPGVDEQVAQARAADDGRAVRRHGAQPGPEAGVRRGAGAGEQVVDDHLERVAPARIEALVEARDFGHAAHADAVVEPGHGNLVGFVEDGRDGRGRGVHDRHRDRIPLERIDGNVHQALQQRRGIRAQRHHVRIGRDQFAAALHASDLVAGGNQAVDGHVVAEFHAHLLRHGRQPRGEQLAVAGFVVGQAQAADQLVLVQARLGADQLLAVQQFIRNAGVPQNGDILGRIIELFLGTEELGRALLAAFVGDAGGGAQDLEAVAAVLGQAHHAFLVDGVALGCAVLQHLPHPLQLEQRAVGRDGQRRVALHHPLDGFQGDAGRGPGRRVAGRNLARVGKAGLERGTGLAVEHGYVVAGLRQVIGAGDTDDTTTEDDDAHVTPENLKLPDNSLWYAGRRPHLDEGPQRAGGPVDHARHRARQAHGARRRDHRLSRAHRSARAGRQAAGVCRDHAQPEIRSRVRAVPARGAAHPGGAGVPPGVGRLRLPDQGPHPRNGRVPQAAGRYAAQPARRGAVEKLCGDGGNQGDAGAGHGHCEPPRYAPRCAPRPHPRRAPVRRSELQLRLRARHRRHRRPGRQAHAGAVRGRDRPGRRRPVVRRVYRHCPQRHRGRHRRRLGLQRAGPQQRPHRTGRARQRAGHGHAAAGAARRGRARAGPAAGQGAVGAAGARRHQPPARARRARPAGQPGPAGPAPGARPLAVRHRGRLRPQRRPAGAGGTRPQFPGGRHRPRPAAHAGEHHHHCHHPGHRRVPGTGAPAGRGRQHRRHPGRHRQRHEKPGHAAPGAGRAAHRPRAPPADRGNRRRRARRRQRHRTGDCRPPPHRPVERRGGVGEHRPQPVRPGDGAPARTAGAAQGAGLAPAAGRPAPVPVRDAAGAGVRVRAPAPFGAGQDDAAPAGGHAPGQWRRQGCQCHAGRQRRGGGRHRHGRLPGGRGGGAARGGAGRAVRGRRGAAGGRLQMVHRRRQAQAQRNPRQARRLRSGTAQATGIGRAHV</sequence>
<feature type="compositionally biased region" description="Basic residues" evidence="1">
    <location>
        <begin position="777"/>
        <end position="793"/>
    </location>
</feature>
<feature type="region of interest" description="Disordered" evidence="1">
    <location>
        <begin position="384"/>
        <end position="403"/>
    </location>
</feature>
<dbReference type="AlphaFoldDB" id="A0A699GE52"/>
<feature type="compositionally biased region" description="Basic residues" evidence="1">
    <location>
        <begin position="930"/>
        <end position="943"/>
    </location>
</feature>
<feature type="compositionally biased region" description="Low complexity" evidence="1">
    <location>
        <begin position="19"/>
        <end position="32"/>
    </location>
</feature>
<feature type="compositionally biased region" description="Gly residues" evidence="1">
    <location>
        <begin position="944"/>
        <end position="958"/>
    </location>
</feature>
<feature type="region of interest" description="Disordered" evidence="1">
    <location>
        <begin position="557"/>
        <end position="886"/>
    </location>
</feature>
<feature type="compositionally biased region" description="Low complexity" evidence="1">
    <location>
        <begin position="898"/>
        <end position="929"/>
    </location>
</feature>
<gene>
    <name evidence="2" type="ORF">Tci_000192</name>
</gene>
<feature type="compositionally biased region" description="Basic and acidic residues" evidence="1">
    <location>
        <begin position="839"/>
        <end position="852"/>
    </location>
</feature>
<name>A0A699GE52_TANCI</name>
<feature type="region of interest" description="Disordered" evidence="1">
    <location>
        <begin position="1"/>
        <end position="57"/>
    </location>
</feature>
<feature type="region of interest" description="Disordered" evidence="1">
    <location>
        <begin position="482"/>
        <end position="527"/>
    </location>
</feature>
<evidence type="ECO:0000313" key="2">
    <source>
        <dbReference type="EMBL" id="GEU28214.1"/>
    </source>
</evidence>
<organism evidence="2">
    <name type="scientific">Tanacetum cinerariifolium</name>
    <name type="common">Dalmatian daisy</name>
    <name type="synonym">Chrysanthemum cinerariifolium</name>
    <dbReference type="NCBI Taxonomy" id="118510"/>
    <lineage>
        <taxon>Eukaryota</taxon>
        <taxon>Viridiplantae</taxon>
        <taxon>Streptophyta</taxon>
        <taxon>Embryophyta</taxon>
        <taxon>Tracheophyta</taxon>
        <taxon>Spermatophyta</taxon>
        <taxon>Magnoliopsida</taxon>
        <taxon>eudicotyledons</taxon>
        <taxon>Gunneridae</taxon>
        <taxon>Pentapetalae</taxon>
        <taxon>asterids</taxon>
        <taxon>campanulids</taxon>
        <taxon>Asterales</taxon>
        <taxon>Asteraceae</taxon>
        <taxon>Asteroideae</taxon>
        <taxon>Anthemideae</taxon>
        <taxon>Anthemidinae</taxon>
        <taxon>Tanacetum</taxon>
    </lineage>
</organism>
<feature type="region of interest" description="Disordered" evidence="1">
    <location>
        <begin position="418"/>
        <end position="469"/>
    </location>
</feature>
<evidence type="ECO:0000256" key="1">
    <source>
        <dbReference type="SAM" id="MobiDB-lite"/>
    </source>
</evidence>
<feature type="compositionally biased region" description="Basic residues" evidence="1">
    <location>
        <begin position="685"/>
        <end position="698"/>
    </location>
</feature>
<accession>A0A699GE52</accession>
<feature type="compositionally biased region" description="Low complexity" evidence="1">
    <location>
        <begin position="1"/>
        <end position="12"/>
    </location>
</feature>
<feature type="compositionally biased region" description="Basic residues" evidence="1">
    <location>
        <begin position="582"/>
        <end position="594"/>
    </location>
</feature>
<comment type="caution">
    <text evidence="2">The sequence shown here is derived from an EMBL/GenBank/DDBJ whole genome shotgun (WGS) entry which is preliminary data.</text>
</comment>
<feature type="compositionally biased region" description="Basic residues" evidence="1">
    <location>
        <begin position="433"/>
        <end position="458"/>
    </location>
</feature>